<organism evidence="2 3">
    <name type="scientific">Amborella trichopoda</name>
    <dbReference type="NCBI Taxonomy" id="13333"/>
    <lineage>
        <taxon>Eukaryota</taxon>
        <taxon>Viridiplantae</taxon>
        <taxon>Streptophyta</taxon>
        <taxon>Embryophyta</taxon>
        <taxon>Tracheophyta</taxon>
        <taxon>Spermatophyta</taxon>
        <taxon>Magnoliopsida</taxon>
        <taxon>Amborellales</taxon>
        <taxon>Amborellaceae</taxon>
        <taxon>Amborella</taxon>
    </lineage>
</organism>
<evidence type="ECO:0000313" key="2">
    <source>
        <dbReference type="EMBL" id="ERN06603.1"/>
    </source>
</evidence>
<protein>
    <submittedName>
        <fullName evidence="2">Uncharacterized protein</fullName>
    </submittedName>
</protein>
<dbReference type="AlphaFoldDB" id="W1PF55"/>
<sequence length="173" mass="20168">MIEDCPLTDLAVKVAAVRDCATALRAVSYDKGLFDQLKGLLSKLELWGIEASQRESEVLIRGYEEEKSICLSNQARLRKEDALYYAKIVALEEERARLDANIHKLKTQQEQKRREQMFRASLRNWRLWTLRWLSYTMLSQVPQAISLLKEQIKKALELSEALKIKIQDVLEKF</sequence>
<name>W1PF55_AMBTC</name>
<dbReference type="EMBL" id="KI393888">
    <property type="protein sequence ID" value="ERN06603.1"/>
    <property type="molecule type" value="Genomic_DNA"/>
</dbReference>
<keyword evidence="1" id="KW-0175">Coiled coil</keyword>
<dbReference type="HOGENOM" id="CLU_112616_0_0_1"/>
<feature type="coiled-coil region" evidence="1">
    <location>
        <begin position="145"/>
        <end position="172"/>
    </location>
</feature>
<accession>W1PF55</accession>
<dbReference type="Gramene" id="ERN06603">
    <property type="protein sequence ID" value="ERN06603"/>
    <property type="gene ID" value="AMTR_s00058p00155870"/>
</dbReference>
<gene>
    <name evidence="2" type="ORF">AMTR_s00058p00155870</name>
</gene>
<evidence type="ECO:0000256" key="1">
    <source>
        <dbReference type="SAM" id="Coils"/>
    </source>
</evidence>
<keyword evidence="3" id="KW-1185">Reference proteome</keyword>
<reference evidence="3" key="1">
    <citation type="journal article" date="2013" name="Science">
        <title>The Amborella genome and the evolution of flowering plants.</title>
        <authorList>
            <consortium name="Amborella Genome Project"/>
        </authorList>
    </citation>
    <scope>NUCLEOTIDE SEQUENCE [LARGE SCALE GENOMIC DNA]</scope>
</reference>
<proteinExistence type="predicted"/>
<feature type="coiled-coil region" evidence="1">
    <location>
        <begin position="88"/>
        <end position="115"/>
    </location>
</feature>
<dbReference type="Proteomes" id="UP000017836">
    <property type="component" value="Unassembled WGS sequence"/>
</dbReference>
<evidence type="ECO:0000313" key="3">
    <source>
        <dbReference type="Proteomes" id="UP000017836"/>
    </source>
</evidence>